<dbReference type="EMBL" id="JAHLFE010000051">
    <property type="protein sequence ID" value="MBU3843776.1"/>
    <property type="molecule type" value="Genomic_DNA"/>
</dbReference>
<feature type="signal peptide" evidence="1">
    <location>
        <begin position="1"/>
        <end position="21"/>
    </location>
</feature>
<dbReference type="InterPro" id="IPR024267">
    <property type="entry name" value="DUF4878"/>
</dbReference>
<sequence length="134" mass="14215">MRSLKIFFLSLLAAVSLLVTACGEDKVEITATEFVTAFTSGDVDGVLKHIEGGDELSDNDLKAAKGKLKLVVTAVAEEVKAKGGMAKFEIVSRQEQNDGATVILKTKTTFGDGSSEDGEMTLVRNANGDYKIKG</sequence>
<name>A0A948X0V8_9GAMM</name>
<evidence type="ECO:0000256" key="1">
    <source>
        <dbReference type="SAM" id="SignalP"/>
    </source>
</evidence>
<keyword evidence="1" id="KW-0732">Signal</keyword>
<feature type="chain" id="PRO_5037329767" evidence="1">
    <location>
        <begin position="22"/>
        <end position="134"/>
    </location>
</feature>
<accession>A0A948X0V8</accession>
<dbReference type="Pfam" id="PF12870">
    <property type="entry name" value="DUF4878"/>
    <property type="match status" value="1"/>
</dbReference>
<dbReference type="Gene3D" id="3.10.450.50">
    <property type="match status" value="1"/>
</dbReference>
<organism evidence="3 4">
    <name type="scientific">Candidatus Anaerobiospirillum pullicola</name>
    <dbReference type="NCBI Taxonomy" id="2838451"/>
    <lineage>
        <taxon>Bacteria</taxon>
        <taxon>Pseudomonadati</taxon>
        <taxon>Pseudomonadota</taxon>
        <taxon>Gammaproteobacteria</taxon>
        <taxon>Aeromonadales</taxon>
        <taxon>Succinivibrionaceae</taxon>
        <taxon>Anaerobiospirillum</taxon>
    </lineage>
</organism>
<reference evidence="3" key="1">
    <citation type="journal article" date="2021" name="PeerJ">
        <title>Extensive microbial diversity within the chicken gut microbiome revealed by metagenomics and culture.</title>
        <authorList>
            <person name="Gilroy R."/>
            <person name="Ravi A."/>
            <person name="Getino M."/>
            <person name="Pursley I."/>
            <person name="Horton D.L."/>
            <person name="Alikhan N.F."/>
            <person name="Baker D."/>
            <person name="Gharbi K."/>
            <person name="Hall N."/>
            <person name="Watson M."/>
            <person name="Adriaenssens E.M."/>
            <person name="Foster-Nyarko E."/>
            <person name="Jarju S."/>
            <person name="Secka A."/>
            <person name="Antonio M."/>
            <person name="Oren A."/>
            <person name="Chaudhuri R.R."/>
            <person name="La Ragione R."/>
            <person name="Hildebrand F."/>
            <person name="Pallen M.J."/>
        </authorList>
    </citation>
    <scope>NUCLEOTIDE SEQUENCE</scope>
    <source>
        <strain evidence="3">378</strain>
    </source>
</reference>
<protein>
    <submittedName>
        <fullName evidence="3">DUF4878 domain-containing protein</fullName>
    </submittedName>
</protein>
<evidence type="ECO:0000259" key="2">
    <source>
        <dbReference type="Pfam" id="PF12870"/>
    </source>
</evidence>
<reference evidence="3" key="2">
    <citation type="submission" date="2021-04" db="EMBL/GenBank/DDBJ databases">
        <authorList>
            <person name="Gilroy R."/>
        </authorList>
    </citation>
    <scope>NUCLEOTIDE SEQUENCE</scope>
    <source>
        <strain evidence="3">378</strain>
    </source>
</reference>
<proteinExistence type="predicted"/>
<dbReference type="AlphaFoldDB" id="A0A948X0V8"/>
<evidence type="ECO:0000313" key="3">
    <source>
        <dbReference type="EMBL" id="MBU3843776.1"/>
    </source>
</evidence>
<gene>
    <name evidence="3" type="ORF">H9847_02735</name>
</gene>
<dbReference type="Proteomes" id="UP000733611">
    <property type="component" value="Unassembled WGS sequence"/>
</dbReference>
<dbReference type="PROSITE" id="PS51257">
    <property type="entry name" value="PROKAR_LIPOPROTEIN"/>
    <property type="match status" value="1"/>
</dbReference>
<comment type="caution">
    <text evidence="3">The sequence shown here is derived from an EMBL/GenBank/DDBJ whole genome shotgun (WGS) entry which is preliminary data.</text>
</comment>
<feature type="domain" description="DUF4878" evidence="2">
    <location>
        <begin position="21"/>
        <end position="124"/>
    </location>
</feature>
<evidence type="ECO:0000313" key="4">
    <source>
        <dbReference type="Proteomes" id="UP000733611"/>
    </source>
</evidence>